<evidence type="ECO:0000256" key="2">
    <source>
        <dbReference type="ARBA" id="ARBA00022737"/>
    </source>
</evidence>
<dbReference type="GO" id="GO:0000395">
    <property type="term" value="P:mRNA 5'-splice site recognition"/>
    <property type="evidence" value="ECO:0007669"/>
    <property type="project" value="TreeGrafter"/>
</dbReference>
<evidence type="ECO:0000313" key="10">
    <source>
        <dbReference type="EMBL" id="SVE70478.1"/>
    </source>
</evidence>
<feature type="compositionally biased region" description="Basic and acidic residues" evidence="8">
    <location>
        <begin position="22"/>
        <end position="52"/>
    </location>
</feature>
<feature type="compositionally biased region" description="Low complexity" evidence="8">
    <location>
        <begin position="109"/>
        <end position="119"/>
    </location>
</feature>
<protein>
    <submittedName>
        <fullName evidence="11">EOG090X07RL</fullName>
    </submittedName>
</protein>
<evidence type="ECO:0000256" key="3">
    <source>
        <dbReference type="ARBA" id="ARBA00022884"/>
    </source>
</evidence>
<keyword evidence="3" id="KW-0694">RNA-binding</keyword>
<keyword evidence="2" id="KW-0677">Repeat</keyword>
<keyword evidence="6" id="KW-0508">mRNA splicing</keyword>
<sequence length="951" mass="107024">MLVNKAKNARTKRLKELAEKLKEFDKKANDTTDEKKKESAEKKDVDDTKGDSESEQSANTLDDDHVELYENERIPTSHGRRRSQLHPEAAVHKPHQHALNTQQPPPASIPSSPLTTPTQGDNRNGPVRQRAAPSSFMPQETQPPETEQLDVQNRLRLLEQRFAELEKHGAHMFELLRENQMEIQELRQALQASNAIITKLEETLDVALTQVDKKVNPYQTVELIGCRSSSRPFHSAVTGFPPPTPSVETESNTDGNGQHTFGQPEISLQPVDKNPYRIVKGSGIRPSPRPVLLSVAGFPPPTPQQFQERNWPILERNENVKIFVPNFQPVDEVPPSVAVESNTVGNGQHTFGQPEISLQPVDKNPYRIGKGSVPRRGVLRHHKQLAEAEVKDKFEDLLVFGYACKLFRDDEKAAEIDQEKLLIPWMGDDSIKIDRYDARGTLFDLKSHETPQGGFDRTEGLTSEEKRIERLCDEERYFALYKDEEEEAVIKEEEIKRLNQDLNEVTSEGVSYHQVPFSYNTSSEADDPNLNPREAPLQSALGQLGDAVYVPPPILDVPPDIIVPPTQKLARIIEKTANFISSQGTQMEIIVKAKQANNPMFQFLHFDTALHPFYRHILAAIRNGNYVVPAEGSVETDDKEECKNNGHVNESDSESESYLHPSLQPKASDQAVHRATETDSTEDVQPIQPSSDVRLLMDKTASYMSRNGRHLESAVQSKGDPRFVFLNPEHAFHGYYIQKLSLYSSMHLNMEITKQPETPNQSVEIKLEVREKSPAEHSAIDPELMKTERRKKAALFLDQMKRDRVTGKSAIEEADQGGIESTSSSTKNSKSCSPDDVEIIGAVTGEARERSRRRRKEKKKRHSRDRLRKKRRHRSRSRSASDSLSRSRSRSRSRSGSRMNSSRSANAAASKSCSEASSPLPSQLLTIQPAFAKIAEGIRAKVIAMIEGDKK</sequence>
<dbReference type="EMBL" id="LR002114">
    <property type="protein sequence ID" value="SVE71733.1"/>
    <property type="molecule type" value="mRNA"/>
</dbReference>
<feature type="region of interest" description="Disordered" evidence="8">
    <location>
        <begin position="239"/>
        <end position="268"/>
    </location>
</feature>
<keyword evidence="4" id="KW-0805">Transcription regulation</keyword>
<feature type="domain" description="SURP motif" evidence="9">
    <location>
        <begin position="572"/>
        <end position="614"/>
    </location>
</feature>
<evidence type="ECO:0000256" key="6">
    <source>
        <dbReference type="ARBA" id="ARBA00023187"/>
    </source>
</evidence>
<gene>
    <name evidence="11" type="primary">EOG090X07RL</name>
</gene>
<dbReference type="InterPro" id="IPR019147">
    <property type="entry name" value="SWAP_N_domain"/>
</dbReference>
<dbReference type="SUPFAM" id="SSF109905">
    <property type="entry name" value="Surp module (SWAP domain)"/>
    <property type="match status" value="2"/>
</dbReference>
<dbReference type="FunFam" id="1.10.10.790:FF:000036">
    <property type="match status" value="1"/>
</dbReference>
<evidence type="ECO:0000256" key="4">
    <source>
        <dbReference type="ARBA" id="ARBA00023015"/>
    </source>
</evidence>
<dbReference type="PANTHER" id="PTHR13161">
    <property type="entry name" value="SPLICING FACTOR SUPPRESSOR OF WHITE APRICOT"/>
    <property type="match status" value="1"/>
</dbReference>
<feature type="compositionally biased region" description="Polar residues" evidence="8">
    <location>
        <begin position="246"/>
        <end position="261"/>
    </location>
</feature>
<dbReference type="Gene3D" id="1.10.10.790">
    <property type="entry name" value="Surp module"/>
    <property type="match status" value="2"/>
</dbReference>
<reference evidence="11" key="1">
    <citation type="submission" date="2018-08" db="EMBL/GenBank/DDBJ databases">
        <authorList>
            <person name="Cornetti L."/>
        </authorList>
    </citation>
    <scope>NUCLEOTIDE SEQUENCE</scope>
    <source>
        <strain evidence="10">CA-CBC-31</strain>
        <strain evidence="11">CA-CBC-34</strain>
        <strain evidence="12">CA-CBC-37</strain>
        <strain evidence="13">CA-CBC-38</strain>
    </source>
</reference>
<dbReference type="PANTHER" id="PTHR13161:SF15">
    <property type="entry name" value="SPLICING FACTOR, SUPPRESSOR OF WHITE-APRICOT HOMOLOG"/>
    <property type="match status" value="1"/>
</dbReference>
<proteinExistence type="evidence at transcript level"/>
<keyword evidence="1" id="KW-0507">mRNA processing</keyword>
<feature type="compositionally biased region" description="Basic and acidic residues" evidence="8">
    <location>
        <begin position="62"/>
        <end position="75"/>
    </location>
</feature>
<evidence type="ECO:0000313" key="12">
    <source>
        <dbReference type="EMBL" id="SVE71733.1"/>
    </source>
</evidence>
<evidence type="ECO:0000259" key="9">
    <source>
        <dbReference type="PROSITE" id="PS50128"/>
    </source>
</evidence>
<evidence type="ECO:0000256" key="7">
    <source>
        <dbReference type="SAM" id="Coils"/>
    </source>
</evidence>
<dbReference type="AlphaFoldDB" id="A0A4Y7LTA8"/>
<keyword evidence="7" id="KW-0175">Coiled coil</keyword>
<feature type="region of interest" description="Disordered" evidence="8">
    <location>
        <begin position="809"/>
        <end position="921"/>
    </location>
</feature>
<feature type="region of interest" description="Disordered" evidence="8">
    <location>
        <begin position="632"/>
        <end position="692"/>
    </location>
</feature>
<dbReference type="GO" id="GO:0003723">
    <property type="term" value="F:RNA binding"/>
    <property type="evidence" value="ECO:0007669"/>
    <property type="project" value="UniProtKB-KW"/>
</dbReference>
<dbReference type="Pfam" id="PF09750">
    <property type="entry name" value="DRY_EERY"/>
    <property type="match status" value="1"/>
</dbReference>
<accession>A0A4Y7LTA8</accession>
<organism evidence="11">
    <name type="scientific">Daphnia similis</name>
    <dbReference type="NCBI Taxonomy" id="35528"/>
    <lineage>
        <taxon>Eukaryota</taxon>
        <taxon>Metazoa</taxon>
        <taxon>Ecdysozoa</taxon>
        <taxon>Arthropoda</taxon>
        <taxon>Crustacea</taxon>
        <taxon>Branchiopoda</taxon>
        <taxon>Diplostraca</taxon>
        <taxon>Cladocera</taxon>
        <taxon>Anomopoda</taxon>
        <taxon>Daphniidae</taxon>
        <taxon>Daphnia</taxon>
        <taxon>Daphnia similis group</taxon>
    </lineage>
</organism>
<dbReference type="Pfam" id="PF01805">
    <property type="entry name" value="Surp"/>
    <property type="match status" value="2"/>
</dbReference>
<dbReference type="InterPro" id="IPR000061">
    <property type="entry name" value="Surp"/>
</dbReference>
<evidence type="ECO:0000256" key="1">
    <source>
        <dbReference type="ARBA" id="ARBA00022664"/>
    </source>
</evidence>
<dbReference type="PROSITE" id="PS50128">
    <property type="entry name" value="SURP"/>
    <property type="match status" value="2"/>
</dbReference>
<feature type="region of interest" description="Disordered" evidence="8">
    <location>
        <begin position="22"/>
        <end position="149"/>
    </location>
</feature>
<feature type="compositionally biased region" description="Basic residues" evidence="8">
    <location>
        <begin position="850"/>
        <end position="877"/>
    </location>
</feature>
<feature type="compositionally biased region" description="Polar residues" evidence="8">
    <location>
        <begin position="136"/>
        <end position="149"/>
    </location>
</feature>
<evidence type="ECO:0000313" key="13">
    <source>
        <dbReference type="EMBL" id="SVE72362.1"/>
    </source>
</evidence>
<dbReference type="EMBL" id="LR001483">
    <property type="protein sequence ID" value="SVE71102.1"/>
    <property type="molecule type" value="mRNA"/>
</dbReference>
<evidence type="ECO:0000313" key="11">
    <source>
        <dbReference type="EMBL" id="SVE71102.1"/>
    </source>
</evidence>
<feature type="domain" description="SURP motif" evidence="9">
    <location>
        <begin position="696"/>
        <end position="736"/>
    </location>
</feature>
<feature type="coiled-coil region" evidence="7">
    <location>
        <begin position="481"/>
        <end position="508"/>
    </location>
</feature>
<dbReference type="EMBL" id="LR000859">
    <property type="protein sequence ID" value="SVE70478.1"/>
    <property type="molecule type" value="mRNA"/>
</dbReference>
<feature type="compositionally biased region" description="Low complexity" evidence="8">
    <location>
        <begin position="821"/>
        <end position="832"/>
    </location>
</feature>
<dbReference type="EMBL" id="LR002743">
    <property type="protein sequence ID" value="SVE72362.1"/>
    <property type="molecule type" value="mRNA"/>
</dbReference>
<dbReference type="InterPro" id="IPR040397">
    <property type="entry name" value="SWAP"/>
</dbReference>
<name>A0A4Y7LTA8_9CRUS</name>
<evidence type="ECO:0000256" key="5">
    <source>
        <dbReference type="ARBA" id="ARBA00023163"/>
    </source>
</evidence>
<feature type="compositionally biased region" description="Low complexity" evidence="8">
    <location>
        <begin position="896"/>
        <end position="918"/>
    </location>
</feature>
<dbReference type="SMART" id="SM00648">
    <property type="entry name" value="SWAP"/>
    <property type="match status" value="2"/>
</dbReference>
<keyword evidence="5" id="KW-0804">Transcription</keyword>
<dbReference type="SMART" id="SM01141">
    <property type="entry name" value="DRY_EERY"/>
    <property type="match status" value="1"/>
</dbReference>
<dbReference type="InterPro" id="IPR035967">
    <property type="entry name" value="SWAP/Surp_sf"/>
</dbReference>
<evidence type="ECO:0000256" key="8">
    <source>
        <dbReference type="SAM" id="MobiDB-lite"/>
    </source>
</evidence>